<dbReference type="AlphaFoldDB" id="A0A5B7KDE2"/>
<dbReference type="PANTHER" id="PTHR13020">
    <property type="entry name" value="TRINUCLEOTIDE REPEAT-CONTAINING GENE 6"/>
    <property type="match status" value="1"/>
</dbReference>
<dbReference type="GO" id="GO:0060213">
    <property type="term" value="P:positive regulation of nuclear-transcribed mRNA poly(A) tail shortening"/>
    <property type="evidence" value="ECO:0007669"/>
    <property type="project" value="TreeGrafter"/>
</dbReference>
<feature type="compositionally biased region" description="Low complexity" evidence="1">
    <location>
        <begin position="38"/>
        <end position="47"/>
    </location>
</feature>
<keyword evidence="3" id="KW-1185">Reference proteome</keyword>
<feature type="compositionally biased region" description="Low complexity" evidence="1">
    <location>
        <begin position="65"/>
        <end position="75"/>
    </location>
</feature>
<dbReference type="GO" id="GO:0005654">
    <property type="term" value="C:nucleoplasm"/>
    <property type="evidence" value="ECO:0007669"/>
    <property type="project" value="TreeGrafter"/>
</dbReference>
<name>A0A5B7KDE2_PORTR</name>
<gene>
    <name evidence="2" type="primary">Tnrc6c</name>
    <name evidence="2" type="ORF">E2C01_102744</name>
</gene>
<dbReference type="PANTHER" id="PTHR13020:SF25">
    <property type="entry name" value="PROTEIN GAWKY"/>
    <property type="match status" value="1"/>
</dbReference>
<evidence type="ECO:0000313" key="2">
    <source>
        <dbReference type="EMBL" id="MPD06911.1"/>
    </source>
</evidence>
<organism evidence="2 3">
    <name type="scientific">Portunus trituberculatus</name>
    <name type="common">Swimming crab</name>
    <name type="synonym">Neptunus trituberculatus</name>
    <dbReference type="NCBI Taxonomy" id="210409"/>
    <lineage>
        <taxon>Eukaryota</taxon>
        <taxon>Metazoa</taxon>
        <taxon>Ecdysozoa</taxon>
        <taxon>Arthropoda</taxon>
        <taxon>Crustacea</taxon>
        <taxon>Multicrustacea</taxon>
        <taxon>Malacostraca</taxon>
        <taxon>Eumalacostraca</taxon>
        <taxon>Eucarida</taxon>
        <taxon>Decapoda</taxon>
        <taxon>Pleocyemata</taxon>
        <taxon>Brachyura</taxon>
        <taxon>Eubrachyura</taxon>
        <taxon>Portunoidea</taxon>
        <taxon>Portunidae</taxon>
        <taxon>Portuninae</taxon>
        <taxon>Portunus</taxon>
    </lineage>
</organism>
<comment type="caution">
    <text evidence="2">The sequence shown here is derived from an EMBL/GenBank/DDBJ whole genome shotgun (WGS) entry which is preliminary data.</text>
</comment>
<dbReference type="EMBL" id="VSRR010153635">
    <property type="protein sequence ID" value="MPD06911.1"/>
    <property type="molecule type" value="Genomic_DNA"/>
</dbReference>
<dbReference type="GO" id="GO:0035195">
    <property type="term" value="P:miRNA-mediated post-transcriptional gene silencing"/>
    <property type="evidence" value="ECO:0007669"/>
    <property type="project" value="TreeGrafter"/>
</dbReference>
<feature type="compositionally biased region" description="Low complexity" evidence="1">
    <location>
        <begin position="101"/>
        <end position="110"/>
    </location>
</feature>
<reference evidence="2 3" key="1">
    <citation type="submission" date="2019-05" db="EMBL/GenBank/DDBJ databases">
        <title>Another draft genome of Portunus trituberculatus and its Hox gene families provides insights of decapod evolution.</title>
        <authorList>
            <person name="Jeong J.-H."/>
            <person name="Song I."/>
            <person name="Kim S."/>
            <person name="Choi T."/>
            <person name="Kim D."/>
            <person name="Ryu S."/>
            <person name="Kim W."/>
        </authorList>
    </citation>
    <scope>NUCLEOTIDE SEQUENCE [LARGE SCALE GENOMIC DNA]</scope>
    <source>
        <tissue evidence="2">Muscle</tissue>
    </source>
</reference>
<evidence type="ECO:0000256" key="1">
    <source>
        <dbReference type="SAM" id="MobiDB-lite"/>
    </source>
</evidence>
<dbReference type="Proteomes" id="UP000324222">
    <property type="component" value="Unassembled WGS sequence"/>
</dbReference>
<feature type="region of interest" description="Disordered" evidence="1">
    <location>
        <begin position="101"/>
        <end position="135"/>
    </location>
</feature>
<feature type="region of interest" description="Disordered" evidence="1">
    <location>
        <begin position="34"/>
        <end position="89"/>
    </location>
</feature>
<sequence length="135" mass="13684">MPFISPLQAQGNLNNCLLSNTTILAEFASDSDVKQVMGQPTHQGQAAPPTPAPNNSSSWGGSGRGSTPTSQPSSGAKVDSWGNGGSASNLWGNSGVVGSSLWGGSSISEGGEQHRTTPSSLKPYLPDGLLTSESI</sequence>
<proteinExistence type="predicted"/>
<dbReference type="GO" id="GO:0000932">
    <property type="term" value="C:P-body"/>
    <property type="evidence" value="ECO:0007669"/>
    <property type="project" value="TreeGrafter"/>
</dbReference>
<evidence type="ECO:0000313" key="3">
    <source>
        <dbReference type="Proteomes" id="UP000324222"/>
    </source>
</evidence>
<dbReference type="InterPro" id="IPR052068">
    <property type="entry name" value="GW182_domain"/>
</dbReference>
<protein>
    <submittedName>
        <fullName evidence="2">Trinucleotide repeat-containing gene 6C protein</fullName>
    </submittedName>
</protein>
<accession>A0A5B7KDE2</accession>